<dbReference type="RefSeq" id="WP_209525133.1">
    <property type="nucleotide sequence ID" value="NZ_JAEEGA010000002.1"/>
</dbReference>
<evidence type="ECO:0000313" key="2">
    <source>
        <dbReference type="Proteomes" id="UP000674938"/>
    </source>
</evidence>
<dbReference type="Proteomes" id="UP000674938">
    <property type="component" value="Unassembled WGS sequence"/>
</dbReference>
<protein>
    <submittedName>
        <fullName evidence="1">Uncharacterized protein</fullName>
    </submittedName>
</protein>
<reference evidence="1" key="1">
    <citation type="submission" date="2020-12" db="EMBL/GenBank/DDBJ databases">
        <title>Vagococcus allomyrinae sp. nov. and Enterococcus lavae sp. nov., isolated from the larvae of Allomyrina dichotoma.</title>
        <authorList>
            <person name="Lee S.D."/>
        </authorList>
    </citation>
    <scope>NUCLEOTIDE SEQUENCE</scope>
    <source>
        <strain evidence="1">BWB3-3</strain>
    </source>
</reference>
<name>A0A940SUN5_9ENTE</name>
<gene>
    <name evidence="1" type="ORF">I6N95_04360</name>
</gene>
<dbReference type="EMBL" id="JAEEGA010000002">
    <property type="protein sequence ID" value="MBP1040241.1"/>
    <property type="molecule type" value="Genomic_DNA"/>
</dbReference>
<proteinExistence type="predicted"/>
<organism evidence="1 2">
    <name type="scientific">Vagococcus allomyrinae</name>
    <dbReference type="NCBI Taxonomy" id="2794353"/>
    <lineage>
        <taxon>Bacteria</taxon>
        <taxon>Bacillati</taxon>
        <taxon>Bacillota</taxon>
        <taxon>Bacilli</taxon>
        <taxon>Lactobacillales</taxon>
        <taxon>Enterococcaceae</taxon>
        <taxon>Vagococcus</taxon>
    </lineage>
</organism>
<dbReference type="AlphaFoldDB" id="A0A940SUN5"/>
<evidence type="ECO:0000313" key="1">
    <source>
        <dbReference type="EMBL" id="MBP1040241.1"/>
    </source>
</evidence>
<accession>A0A940SUN5</accession>
<comment type="caution">
    <text evidence="1">The sequence shown here is derived from an EMBL/GenBank/DDBJ whole genome shotgun (WGS) entry which is preliminary data.</text>
</comment>
<sequence length="432" mass="45474">MKKVKNKNKKKMMGLAAALGLVTLLAGTFAWVAYEDARINRIKTAAAGDTVLHEVWEDPGELAPGMEAKKEVTAVNTGTAPTFVRVSFEEVLTHLTEFGKQTARATGWNIPTPTATDDIPVPENVSKVYDHATGTPVNGYVDVTSQVTGLTGGAKVWAKGDVKLNSSSGNLQASFDAVVAFPYDTTAGKYQKVNTSLTLSGGYTPVIGHTAADFTFDATAAEYMVYANGTTKVGYDWTAKNTLLGTAGNTQKDGGGTVAYDYTAPGTTFTANTATPVPTNAIPLPGAITNVNVLADQTALATGLPAGVDSLFSINYGQITDLTTLAADSWVFNSDDGFFYYTNTLKGGVTTSKLLESLNYQQVPGSITGNDLQQVKDAYTDLEYDLGVTMEAVQVEAGALYGTGSQWNMAITGDSKTILNKLLTSASLPAIP</sequence>
<keyword evidence="2" id="KW-1185">Reference proteome</keyword>